<sequence>MILGSRAGPSHPSNSFSVEQLVMGNHNPRDVAGGPENCLSSLTQDGAGMRSAAAGSPRLASRPRMLGATAAPWSPEALFLPASAQSSTTWPEPSLALLAARPWHVKAWPTPACSARGTLAAPPARMRGQATALGALWVFHPLLLLLGCQPSVASETDVRPGVGRTPCWCKASSSGTSWVATEFSASASRCSWTLCNPNLPRYKLCMKVATVPACSSPACVGIYQLESFLESTPSYLGLEGCDEVLRLCDSSGPLAFLQAGKQFLQIKRHQLPLDDDTRPSHPSDNFSVEQLVMGNHNPRDVTGGPENCLSSLTQDGAGMRSGLIWNPEERVSF</sequence>
<name>A0AC58PMB8_CAMBA</name>
<reference evidence="2" key="1">
    <citation type="submission" date="2025-08" db="UniProtKB">
        <authorList>
            <consortium name="RefSeq"/>
        </authorList>
    </citation>
    <scope>IDENTIFICATION</scope>
    <source>
        <tissue evidence="2">Blood</tissue>
    </source>
</reference>
<dbReference type="Proteomes" id="UP001732780">
    <property type="component" value="Chromosome 29"/>
</dbReference>
<gene>
    <name evidence="2" type="primary">LOC141575568</name>
</gene>
<protein>
    <submittedName>
        <fullName evidence="2">Adhesion G protein-coupled receptor B1-like isoform X1</fullName>
    </submittedName>
</protein>
<organism evidence="1 2">
    <name type="scientific">Camelus bactrianus</name>
    <name type="common">Bactrian camel</name>
    <dbReference type="NCBI Taxonomy" id="9837"/>
    <lineage>
        <taxon>Eukaryota</taxon>
        <taxon>Metazoa</taxon>
        <taxon>Chordata</taxon>
        <taxon>Craniata</taxon>
        <taxon>Vertebrata</taxon>
        <taxon>Euteleostomi</taxon>
        <taxon>Mammalia</taxon>
        <taxon>Eutheria</taxon>
        <taxon>Laurasiatheria</taxon>
        <taxon>Artiodactyla</taxon>
        <taxon>Tylopoda</taxon>
        <taxon>Camelidae</taxon>
        <taxon>Camelus</taxon>
    </lineage>
</organism>
<dbReference type="RefSeq" id="XP_074211165.1">
    <property type="nucleotide sequence ID" value="XM_074355064.1"/>
</dbReference>
<keyword evidence="1" id="KW-1185">Reference proteome</keyword>
<evidence type="ECO:0000313" key="1">
    <source>
        <dbReference type="Proteomes" id="UP001732780"/>
    </source>
</evidence>
<evidence type="ECO:0000313" key="2">
    <source>
        <dbReference type="RefSeq" id="XP_074211165.1"/>
    </source>
</evidence>
<accession>A0AC58PMB8</accession>
<proteinExistence type="predicted"/>